<gene>
    <name evidence="6" type="ORF">SLNSH_10420</name>
</gene>
<organism evidence="6 7">
    <name type="scientific">Alsobacter soli</name>
    <dbReference type="NCBI Taxonomy" id="2109933"/>
    <lineage>
        <taxon>Bacteria</taxon>
        <taxon>Pseudomonadati</taxon>
        <taxon>Pseudomonadota</taxon>
        <taxon>Alphaproteobacteria</taxon>
        <taxon>Hyphomicrobiales</taxon>
        <taxon>Alsobacteraceae</taxon>
        <taxon>Alsobacter</taxon>
    </lineage>
</organism>
<evidence type="ECO:0000259" key="5">
    <source>
        <dbReference type="Pfam" id="PF00700"/>
    </source>
</evidence>
<comment type="subcellular location">
    <subcellularLocation>
        <location evidence="3">Secreted</location>
    </subcellularLocation>
    <subcellularLocation>
        <location evidence="3">Bacterial flagellum</location>
    </subcellularLocation>
</comment>
<dbReference type="AlphaFoldDB" id="A0A2T1HU79"/>
<evidence type="ECO:0000256" key="1">
    <source>
        <dbReference type="ARBA" id="ARBA00005709"/>
    </source>
</evidence>
<reference evidence="7" key="1">
    <citation type="submission" date="2018-03" db="EMBL/GenBank/DDBJ databases">
        <authorList>
            <person name="Sun L."/>
            <person name="Liu H."/>
            <person name="Chen W."/>
            <person name="Huang K."/>
            <person name="Liu W."/>
            <person name="Gao X."/>
        </authorList>
    </citation>
    <scope>NUCLEOTIDE SEQUENCE [LARGE SCALE GENOMIC DNA]</scope>
    <source>
        <strain evidence="7">SH9</strain>
    </source>
</reference>
<dbReference type="PANTHER" id="PTHR42792">
    <property type="entry name" value="FLAGELLIN"/>
    <property type="match status" value="1"/>
</dbReference>
<keyword evidence="6" id="KW-0966">Cell projection</keyword>
<dbReference type="Pfam" id="PF00700">
    <property type="entry name" value="Flagellin_C"/>
    <property type="match status" value="1"/>
</dbReference>
<dbReference type="EMBL" id="PVZS01000009">
    <property type="protein sequence ID" value="PSC05216.1"/>
    <property type="molecule type" value="Genomic_DNA"/>
</dbReference>
<dbReference type="GO" id="GO:0005198">
    <property type="term" value="F:structural molecule activity"/>
    <property type="evidence" value="ECO:0007669"/>
    <property type="project" value="UniProtKB-UniRule"/>
</dbReference>
<evidence type="ECO:0000256" key="3">
    <source>
        <dbReference type="RuleBase" id="RU362073"/>
    </source>
</evidence>
<evidence type="ECO:0000256" key="2">
    <source>
        <dbReference type="ARBA" id="ARBA00023143"/>
    </source>
</evidence>
<dbReference type="PANTHER" id="PTHR42792:SF2">
    <property type="entry name" value="FLAGELLIN"/>
    <property type="match status" value="1"/>
</dbReference>
<comment type="function">
    <text evidence="3">Flagellin is the subunit protein which polymerizes to form the filaments of bacterial flagella.</text>
</comment>
<keyword evidence="3" id="KW-0964">Secreted</keyword>
<dbReference type="RefSeq" id="WP_106336754.1">
    <property type="nucleotide sequence ID" value="NZ_PVZS01000009.1"/>
</dbReference>
<keyword evidence="6" id="KW-0282">Flagellum</keyword>
<dbReference type="GO" id="GO:0005576">
    <property type="term" value="C:extracellular region"/>
    <property type="evidence" value="ECO:0007669"/>
    <property type="project" value="UniProtKB-SubCell"/>
</dbReference>
<dbReference type="Proteomes" id="UP000239772">
    <property type="component" value="Unassembled WGS sequence"/>
</dbReference>
<evidence type="ECO:0000259" key="4">
    <source>
        <dbReference type="Pfam" id="PF00669"/>
    </source>
</evidence>
<evidence type="ECO:0000313" key="7">
    <source>
        <dbReference type="Proteomes" id="UP000239772"/>
    </source>
</evidence>
<keyword evidence="7" id="KW-1185">Reference proteome</keyword>
<keyword evidence="6" id="KW-0969">Cilium</keyword>
<accession>A0A2T1HU79</accession>
<keyword evidence="2 3" id="KW-0975">Bacterial flagellum</keyword>
<evidence type="ECO:0000313" key="6">
    <source>
        <dbReference type="EMBL" id="PSC05216.1"/>
    </source>
</evidence>
<proteinExistence type="inferred from homology"/>
<dbReference type="InterPro" id="IPR001492">
    <property type="entry name" value="Flagellin"/>
</dbReference>
<comment type="caution">
    <text evidence="6">The sequence shown here is derived from an EMBL/GenBank/DDBJ whole genome shotgun (WGS) entry which is preliminary data.</text>
</comment>
<dbReference type="InterPro" id="IPR046358">
    <property type="entry name" value="Flagellin_C"/>
</dbReference>
<dbReference type="InterPro" id="IPR001029">
    <property type="entry name" value="Flagellin_N"/>
</dbReference>
<dbReference type="Pfam" id="PF00669">
    <property type="entry name" value="Flagellin_N"/>
    <property type="match status" value="1"/>
</dbReference>
<dbReference type="Gene3D" id="1.20.1330.10">
    <property type="entry name" value="f41 fragment of flagellin, N-terminal domain"/>
    <property type="match status" value="1"/>
</dbReference>
<protein>
    <recommendedName>
        <fullName evidence="3">Flagellin</fullName>
    </recommendedName>
</protein>
<dbReference type="SUPFAM" id="SSF64518">
    <property type="entry name" value="Phase 1 flagellin"/>
    <property type="match status" value="2"/>
</dbReference>
<sequence>MANIVLSQGVRNNLLSLQDVAAQSTTVQQRLATGRKVNSAVDNAVNYFANLGLNDRANQLTGLLDGISNGIQTIQAASKGIDAITKLVQQAQSTIKQAQADALTSHPSATGTSLVALADKVGAMTKKDVALNKTLGATTTPTTTDYSSGNNTAGDLGMGLTAGNVNVLTITAGSTTYTTSNLSATSTVRDVVDEINKSGIATASVDENGKLTVTGTGSSTLTIGIGTATPAGSTPAQMATAYNSALANAQTNSGATNLIGSLGLTVATVGAGGAGLTSTANSTVRASLVSQFNSLLTQIDQLAKDAGYNGTNLLDGNTLSVVFNEKTGSNRNKLDVVGQTVTAANLGIQQASSGAGASTTNFQDDASLDAASDALTNALASLRSMASTFGSNLSVVQTRQDFTKNMVTTLQTGADNLVNADQNAEAANLLALQTRQQLSQTALSLSNQADQGVLRLFG</sequence>
<dbReference type="OrthoDB" id="9808068at2"/>
<comment type="similarity">
    <text evidence="1 3">Belongs to the bacterial flagellin family.</text>
</comment>
<name>A0A2T1HU79_9HYPH</name>
<dbReference type="GO" id="GO:0009288">
    <property type="term" value="C:bacterial-type flagellum"/>
    <property type="evidence" value="ECO:0007669"/>
    <property type="project" value="UniProtKB-SubCell"/>
</dbReference>
<feature type="domain" description="Flagellin N-terminal" evidence="4">
    <location>
        <begin position="13"/>
        <end position="105"/>
    </location>
</feature>
<feature type="domain" description="Flagellin C-terminal" evidence="5">
    <location>
        <begin position="374"/>
        <end position="457"/>
    </location>
</feature>